<dbReference type="GO" id="GO:0006364">
    <property type="term" value="P:rRNA processing"/>
    <property type="evidence" value="ECO:0007669"/>
    <property type="project" value="UniProtKB-KW"/>
</dbReference>
<keyword evidence="2" id="KW-0698">rRNA processing</keyword>
<gene>
    <name evidence="4" type="ORF">KFE25_014183</name>
</gene>
<dbReference type="EMBL" id="JAGTXO010000035">
    <property type="protein sequence ID" value="KAG8460038.1"/>
    <property type="molecule type" value="Genomic_DNA"/>
</dbReference>
<protein>
    <recommendedName>
        <fullName evidence="6">Pre-rRNA-processing protein TSR2 homolog</fullName>
    </recommendedName>
</protein>
<reference evidence="4" key="1">
    <citation type="submission" date="2021-05" db="EMBL/GenBank/DDBJ databases">
        <title>The genome of the haptophyte Pavlova lutheri (Diacronema luteri, Pavlovales) - a model for lipid biosynthesis in eukaryotic algae.</title>
        <authorList>
            <person name="Hulatt C.J."/>
            <person name="Posewitz M.C."/>
        </authorList>
    </citation>
    <scope>NUCLEOTIDE SEQUENCE</scope>
    <source>
        <strain evidence="4">NIVA-4/92</strain>
    </source>
</reference>
<evidence type="ECO:0000256" key="1">
    <source>
        <dbReference type="ARBA" id="ARBA00006524"/>
    </source>
</evidence>
<name>A0A8J5X5S3_DIALT</name>
<dbReference type="Pfam" id="PF10273">
    <property type="entry name" value="WGG"/>
    <property type="match status" value="1"/>
</dbReference>
<comment type="caution">
    <text evidence="4">The sequence shown here is derived from an EMBL/GenBank/DDBJ whole genome shotgun (WGS) entry which is preliminary data.</text>
</comment>
<evidence type="ECO:0000313" key="4">
    <source>
        <dbReference type="EMBL" id="KAG8460038.1"/>
    </source>
</evidence>
<comment type="similarity">
    <text evidence="1">Belongs to the TSR2 family.</text>
</comment>
<feature type="region of interest" description="Disordered" evidence="3">
    <location>
        <begin position="141"/>
        <end position="197"/>
    </location>
</feature>
<dbReference type="OrthoDB" id="263560at2759"/>
<keyword evidence="5" id="KW-1185">Reference proteome</keyword>
<evidence type="ECO:0000313" key="5">
    <source>
        <dbReference type="Proteomes" id="UP000751190"/>
    </source>
</evidence>
<proteinExistence type="inferred from homology"/>
<accession>A0A8J5X5S3</accession>
<evidence type="ECO:0000256" key="3">
    <source>
        <dbReference type="SAM" id="MobiDB-lite"/>
    </source>
</evidence>
<organism evidence="4 5">
    <name type="scientific">Diacronema lutheri</name>
    <name type="common">Unicellular marine alga</name>
    <name type="synonym">Monochrysis lutheri</name>
    <dbReference type="NCBI Taxonomy" id="2081491"/>
    <lineage>
        <taxon>Eukaryota</taxon>
        <taxon>Haptista</taxon>
        <taxon>Haptophyta</taxon>
        <taxon>Pavlovophyceae</taxon>
        <taxon>Pavlovales</taxon>
        <taxon>Pavlovaceae</taxon>
        <taxon>Diacronema</taxon>
    </lineage>
</organism>
<evidence type="ECO:0000256" key="2">
    <source>
        <dbReference type="ARBA" id="ARBA00022552"/>
    </source>
</evidence>
<dbReference type="Proteomes" id="UP000751190">
    <property type="component" value="Unassembled WGS sequence"/>
</dbReference>
<dbReference type="PANTHER" id="PTHR21250">
    <property type="entry name" value="PRE-RRNA-PROCESSING PROTEIN TSR2 HOMOLOG"/>
    <property type="match status" value="1"/>
</dbReference>
<dbReference type="InterPro" id="IPR019398">
    <property type="entry name" value="Pre-rRNA_process_TSR2"/>
</dbReference>
<dbReference type="OMA" id="APRCIDE"/>
<sequence>MNVASMASPSVEAQVAAAVHCIFERWTALQLAIDNEWGGDHAGQHVGAFVDAALALVLRTERVYFDELADMLDGVLLEQFATQAEDDSVEQIAERLLDMHNEYRSGHAPTAAAVLVEAGTASATRAATLAKCRAIEAPSEIVESELGSESAGDGGAMDEDEADDPVPISEVRAPRERVLPAVDEDGFELVPPKGRRR</sequence>
<dbReference type="AlphaFoldDB" id="A0A8J5X5S3"/>
<evidence type="ECO:0008006" key="6">
    <source>
        <dbReference type="Google" id="ProtNLM"/>
    </source>
</evidence>